<feature type="region of interest" description="Disordered" evidence="1">
    <location>
        <begin position="1"/>
        <end position="21"/>
    </location>
</feature>
<feature type="compositionally biased region" description="Polar residues" evidence="1">
    <location>
        <begin position="12"/>
        <end position="21"/>
    </location>
</feature>
<proteinExistence type="predicted"/>
<protein>
    <submittedName>
        <fullName evidence="2">Uncharacterized protein</fullName>
    </submittedName>
</protein>
<gene>
    <name evidence="2" type="ORF">Nepgr_002942</name>
</gene>
<accession>A0AAD3P9G8</accession>
<organism evidence="2 3">
    <name type="scientific">Nepenthes gracilis</name>
    <name type="common">Slender pitcher plant</name>
    <dbReference type="NCBI Taxonomy" id="150966"/>
    <lineage>
        <taxon>Eukaryota</taxon>
        <taxon>Viridiplantae</taxon>
        <taxon>Streptophyta</taxon>
        <taxon>Embryophyta</taxon>
        <taxon>Tracheophyta</taxon>
        <taxon>Spermatophyta</taxon>
        <taxon>Magnoliopsida</taxon>
        <taxon>eudicotyledons</taxon>
        <taxon>Gunneridae</taxon>
        <taxon>Pentapetalae</taxon>
        <taxon>Caryophyllales</taxon>
        <taxon>Nepenthaceae</taxon>
        <taxon>Nepenthes</taxon>
    </lineage>
</organism>
<name>A0AAD3P9G8_NEPGR</name>
<dbReference type="EMBL" id="BSYO01000002">
    <property type="protein sequence ID" value="GMH01103.1"/>
    <property type="molecule type" value="Genomic_DNA"/>
</dbReference>
<dbReference type="Proteomes" id="UP001279734">
    <property type="component" value="Unassembled WGS sequence"/>
</dbReference>
<comment type="caution">
    <text evidence="2">The sequence shown here is derived from an EMBL/GenBank/DDBJ whole genome shotgun (WGS) entry which is preliminary data.</text>
</comment>
<sequence length="107" mass="11225">MRKSVGEPAFPSVSSAPNVQATEEVTELTSNVQISKRNAGYELAIFGGLPALSKISIDPRTEEASGALLISDSTQSACLQDRIQEVAPTSEAPPEDIVNPSICPAKV</sequence>
<feature type="region of interest" description="Disordered" evidence="1">
    <location>
        <begin position="87"/>
        <end position="107"/>
    </location>
</feature>
<evidence type="ECO:0000313" key="3">
    <source>
        <dbReference type="Proteomes" id="UP001279734"/>
    </source>
</evidence>
<keyword evidence="3" id="KW-1185">Reference proteome</keyword>
<evidence type="ECO:0000256" key="1">
    <source>
        <dbReference type="SAM" id="MobiDB-lite"/>
    </source>
</evidence>
<reference evidence="2" key="1">
    <citation type="submission" date="2023-05" db="EMBL/GenBank/DDBJ databases">
        <title>Nepenthes gracilis genome sequencing.</title>
        <authorList>
            <person name="Fukushima K."/>
        </authorList>
    </citation>
    <scope>NUCLEOTIDE SEQUENCE</scope>
    <source>
        <strain evidence="2">SING2019-196</strain>
    </source>
</reference>
<dbReference type="AlphaFoldDB" id="A0AAD3P9G8"/>
<evidence type="ECO:0000313" key="2">
    <source>
        <dbReference type="EMBL" id="GMH01103.1"/>
    </source>
</evidence>